<evidence type="ECO:0000313" key="1">
    <source>
        <dbReference type="EMBL" id="SDE47766.1"/>
    </source>
</evidence>
<accession>A0A1G7DA38</accession>
<keyword evidence="2" id="KW-1185">Reference proteome</keyword>
<evidence type="ECO:0000313" key="2">
    <source>
        <dbReference type="Proteomes" id="UP000199321"/>
    </source>
</evidence>
<dbReference type="Proteomes" id="UP000199321">
    <property type="component" value="Unassembled WGS sequence"/>
</dbReference>
<protein>
    <submittedName>
        <fullName evidence="1">Methyltransferase domain-containing protein</fullName>
    </submittedName>
</protein>
<dbReference type="SUPFAM" id="SSF53335">
    <property type="entry name" value="S-adenosyl-L-methionine-dependent methyltransferases"/>
    <property type="match status" value="1"/>
</dbReference>
<dbReference type="AlphaFoldDB" id="A0A1G7DA38"/>
<dbReference type="Gene3D" id="3.40.50.150">
    <property type="entry name" value="Vaccinia Virus protein VP39"/>
    <property type="match status" value="1"/>
</dbReference>
<sequence length="241" mass="28232">MNIKYRYTSEFPGWEKAPEFLLQLMQKYNSKKMLEIGSGANPTLTPKTVSSLGIQYTTNDLSGEELLKASTIYSTWEADLCTPNIAKTHSEKYQLIFSRMVNEHIKDGETYYKNLYDLLEPEGITVHCFSTLYALPFLVNRMFPEKFTDTLLNFFNPRDRYQHEKFPAYYSWSRGPSMKSIKKFEALGFEVIEYVGFFGHGYYRKKMPLLDNLEQKKAHWLVKNPIPALTSYAYIILKKRN</sequence>
<gene>
    <name evidence="1" type="ORF">SAMN05421855_101821</name>
</gene>
<name>A0A1G7DA38_9FLAO</name>
<dbReference type="GO" id="GO:0032259">
    <property type="term" value="P:methylation"/>
    <property type="evidence" value="ECO:0007669"/>
    <property type="project" value="UniProtKB-KW"/>
</dbReference>
<dbReference type="STRING" id="227084.SAMN05421855_101821"/>
<dbReference type="GO" id="GO:0008168">
    <property type="term" value="F:methyltransferase activity"/>
    <property type="evidence" value="ECO:0007669"/>
    <property type="project" value="UniProtKB-KW"/>
</dbReference>
<proteinExistence type="predicted"/>
<keyword evidence="1" id="KW-0489">Methyltransferase</keyword>
<organism evidence="1 2">
    <name type="scientific">Ulvibacter litoralis</name>
    <dbReference type="NCBI Taxonomy" id="227084"/>
    <lineage>
        <taxon>Bacteria</taxon>
        <taxon>Pseudomonadati</taxon>
        <taxon>Bacteroidota</taxon>
        <taxon>Flavobacteriia</taxon>
        <taxon>Flavobacteriales</taxon>
        <taxon>Flavobacteriaceae</taxon>
        <taxon>Ulvibacter</taxon>
    </lineage>
</organism>
<dbReference type="RefSeq" id="WP_093140829.1">
    <property type="nucleotide sequence ID" value="NZ_BMWO01000001.1"/>
</dbReference>
<keyword evidence="1" id="KW-0808">Transferase</keyword>
<dbReference type="InterPro" id="IPR029063">
    <property type="entry name" value="SAM-dependent_MTases_sf"/>
</dbReference>
<dbReference type="EMBL" id="FNBA01000001">
    <property type="protein sequence ID" value="SDE47766.1"/>
    <property type="molecule type" value="Genomic_DNA"/>
</dbReference>
<reference evidence="1 2" key="1">
    <citation type="submission" date="2016-10" db="EMBL/GenBank/DDBJ databases">
        <authorList>
            <person name="de Groot N.N."/>
        </authorList>
    </citation>
    <scope>NUCLEOTIDE SEQUENCE [LARGE SCALE GENOMIC DNA]</scope>
    <source>
        <strain evidence="1 2">DSM 16195</strain>
    </source>
</reference>
<dbReference type="OrthoDB" id="8210690at2"/>